<evidence type="ECO:0000259" key="8">
    <source>
        <dbReference type="Pfam" id="PF06632"/>
    </source>
</evidence>
<protein>
    <recommendedName>
        <fullName evidence="8">XRCC4 N-terminal domain-containing protein</fullName>
    </recommendedName>
</protein>
<proteinExistence type="inferred from homology"/>
<dbReference type="GO" id="GO:0005958">
    <property type="term" value="C:DNA-dependent protein kinase-DNA ligase 4 complex"/>
    <property type="evidence" value="ECO:0007669"/>
    <property type="project" value="TreeGrafter"/>
</dbReference>
<dbReference type="SUPFAM" id="SSF50809">
    <property type="entry name" value="XRCC4, N-terminal domain"/>
    <property type="match status" value="1"/>
</dbReference>
<evidence type="ECO:0000256" key="7">
    <source>
        <dbReference type="SAM" id="MobiDB-lite"/>
    </source>
</evidence>
<accession>A0A8T3C5P9</accession>
<feature type="domain" description="XRCC4 N-terminal" evidence="8">
    <location>
        <begin position="30"/>
        <end position="125"/>
    </location>
</feature>
<dbReference type="AlphaFoldDB" id="A0A8T3C5P9"/>
<comment type="similarity">
    <text evidence="6">Belongs to the XRCC4-XLF family. XRCC4 subfamily.</text>
</comment>
<dbReference type="InterPro" id="IPR038051">
    <property type="entry name" value="XRCC4-like_N_sf"/>
</dbReference>
<comment type="subcellular location">
    <subcellularLocation>
        <location evidence="1">Nucleus</location>
    </subcellularLocation>
</comment>
<keyword evidence="4" id="KW-0234">DNA repair</keyword>
<evidence type="ECO:0000256" key="6">
    <source>
        <dbReference type="ARBA" id="ARBA00025728"/>
    </source>
</evidence>
<feature type="region of interest" description="Disordered" evidence="7">
    <location>
        <begin position="210"/>
        <end position="266"/>
    </location>
</feature>
<dbReference type="Pfam" id="PF06632">
    <property type="entry name" value="XRCC4"/>
    <property type="match status" value="1"/>
</dbReference>
<dbReference type="GO" id="GO:0010165">
    <property type="term" value="P:response to X-ray"/>
    <property type="evidence" value="ECO:0007669"/>
    <property type="project" value="TreeGrafter"/>
</dbReference>
<name>A0A8T3C5P9_DENNO</name>
<comment type="caution">
    <text evidence="9">The sequence shown here is derived from an EMBL/GenBank/DDBJ whole genome shotgun (WGS) entry which is preliminary data.</text>
</comment>
<dbReference type="InterPro" id="IPR053961">
    <property type="entry name" value="XRCC4_N"/>
</dbReference>
<dbReference type="OrthoDB" id="8064436at2759"/>
<dbReference type="GO" id="GO:0032807">
    <property type="term" value="C:DNA ligase IV complex"/>
    <property type="evidence" value="ECO:0007669"/>
    <property type="project" value="TreeGrafter"/>
</dbReference>
<dbReference type="InterPro" id="IPR009089">
    <property type="entry name" value="XRCC4_N_sf"/>
</dbReference>
<keyword evidence="3" id="KW-0233">DNA recombination</keyword>
<evidence type="ECO:0000256" key="2">
    <source>
        <dbReference type="ARBA" id="ARBA00022763"/>
    </source>
</evidence>
<evidence type="ECO:0000313" key="9">
    <source>
        <dbReference type="EMBL" id="KAI0524878.1"/>
    </source>
</evidence>
<evidence type="ECO:0000256" key="5">
    <source>
        <dbReference type="ARBA" id="ARBA00023242"/>
    </source>
</evidence>
<dbReference type="Proteomes" id="UP000829196">
    <property type="component" value="Unassembled WGS sequence"/>
</dbReference>
<dbReference type="Gene3D" id="2.170.210.10">
    <property type="entry name" value="DNA double-strand break repair and VJ recombination XRCC4, N-terminal"/>
    <property type="match status" value="1"/>
</dbReference>
<keyword evidence="10" id="KW-1185">Reference proteome</keyword>
<evidence type="ECO:0000256" key="3">
    <source>
        <dbReference type="ARBA" id="ARBA00023172"/>
    </source>
</evidence>
<reference evidence="9" key="1">
    <citation type="journal article" date="2022" name="Front. Genet.">
        <title>Chromosome-Scale Assembly of the Dendrobium nobile Genome Provides Insights Into the Molecular Mechanism of the Biosynthesis of the Medicinal Active Ingredient of Dendrobium.</title>
        <authorList>
            <person name="Xu Q."/>
            <person name="Niu S.-C."/>
            <person name="Li K.-L."/>
            <person name="Zheng P.-J."/>
            <person name="Zhang X.-J."/>
            <person name="Jia Y."/>
            <person name="Liu Y."/>
            <person name="Niu Y.-X."/>
            <person name="Yu L.-H."/>
            <person name="Chen D.-F."/>
            <person name="Zhang G.-Q."/>
        </authorList>
    </citation>
    <scope>NUCLEOTIDE SEQUENCE</scope>
    <source>
        <tissue evidence="9">Leaf</tissue>
    </source>
</reference>
<evidence type="ECO:0000313" key="10">
    <source>
        <dbReference type="Proteomes" id="UP000829196"/>
    </source>
</evidence>
<keyword evidence="2" id="KW-0227">DNA damage</keyword>
<dbReference type="SUPFAM" id="SSF58022">
    <property type="entry name" value="XRCC4, C-terminal oligomerization domain"/>
    <property type="match status" value="1"/>
</dbReference>
<dbReference type="SMR" id="A0A8T3C5P9"/>
<dbReference type="PANTHER" id="PTHR28559">
    <property type="entry name" value="DNA REPAIR PROTEIN XRCC4"/>
    <property type="match status" value="1"/>
</dbReference>
<dbReference type="InterPro" id="IPR010585">
    <property type="entry name" value="DNA_repair_prot_XRCC4"/>
</dbReference>
<dbReference type="Gene3D" id="1.20.5.370">
    <property type="match status" value="1"/>
</dbReference>
<dbReference type="InterPro" id="IPR014751">
    <property type="entry name" value="XRCC4-like_C"/>
</dbReference>
<organism evidence="9 10">
    <name type="scientific">Dendrobium nobile</name>
    <name type="common">Orchid</name>
    <dbReference type="NCBI Taxonomy" id="94219"/>
    <lineage>
        <taxon>Eukaryota</taxon>
        <taxon>Viridiplantae</taxon>
        <taxon>Streptophyta</taxon>
        <taxon>Embryophyta</taxon>
        <taxon>Tracheophyta</taxon>
        <taxon>Spermatophyta</taxon>
        <taxon>Magnoliopsida</taxon>
        <taxon>Liliopsida</taxon>
        <taxon>Asparagales</taxon>
        <taxon>Orchidaceae</taxon>
        <taxon>Epidendroideae</taxon>
        <taxon>Malaxideae</taxon>
        <taxon>Dendrobiinae</taxon>
        <taxon>Dendrobium</taxon>
    </lineage>
</organism>
<dbReference type="GO" id="GO:0003677">
    <property type="term" value="F:DNA binding"/>
    <property type="evidence" value="ECO:0007669"/>
    <property type="project" value="InterPro"/>
</dbReference>
<dbReference type="PANTHER" id="PTHR28559:SF1">
    <property type="entry name" value="DNA REPAIR PROTEIN XRCC4"/>
    <property type="match status" value="1"/>
</dbReference>
<dbReference type="EMBL" id="JAGYWB010000004">
    <property type="protein sequence ID" value="KAI0524878.1"/>
    <property type="molecule type" value="Genomic_DNA"/>
</dbReference>
<keyword evidence="5" id="KW-0539">Nucleus</keyword>
<dbReference type="GO" id="GO:0006310">
    <property type="term" value="P:DNA recombination"/>
    <property type="evidence" value="ECO:0007669"/>
    <property type="project" value="UniProtKB-KW"/>
</dbReference>
<gene>
    <name evidence="9" type="ORF">KFK09_004268</name>
</gene>
<sequence>MEDDPACNADARHTCLKLELPSASGRSKDSIFIRGTWFPSHFRLSITDGLHVWTCEGSDAEVRQRAEQWDQSVSEYVALAERYLGFQQPDSKYGFEDADKGQMRLSWTFEKQGTKLEWRWKCQPSSDSKQNIVEILDFLLDANIRLSEEVVRKTQSFEKLKVEAERCLSQSQAFSNEKAEFESASYAKFVDVLNSKKAKLRELRDRLSKINGKAPEDDESSDKTDRFDGGSDDENAIEIFRDPGSDSPDASEGVGASTWKARQRTR</sequence>
<evidence type="ECO:0000256" key="1">
    <source>
        <dbReference type="ARBA" id="ARBA00004123"/>
    </source>
</evidence>
<evidence type="ECO:0000256" key="4">
    <source>
        <dbReference type="ARBA" id="ARBA00023204"/>
    </source>
</evidence>
<dbReference type="GO" id="GO:0006303">
    <property type="term" value="P:double-strand break repair via nonhomologous end joining"/>
    <property type="evidence" value="ECO:0007669"/>
    <property type="project" value="TreeGrafter"/>
</dbReference>